<feature type="transmembrane region" description="Helical" evidence="1">
    <location>
        <begin position="83"/>
        <end position="104"/>
    </location>
</feature>
<proteinExistence type="predicted"/>
<gene>
    <name evidence="2" type="ORF">ICJ84_04125</name>
</gene>
<keyword evidence="1" id="KW-0812">Transmembrane</keyword>
<protein>
    <submittedName>
        <fullName evidence="2">Uncharacterized protein</fullName>
    </submittedName>
</protein>
<evidence type="ECO:0000313" key="2">
    <source>
        <dbReference type="EMBL" id="MBD0834614.1"/>
    </source>
</evidence>
<keyword evidence="1" id="KW-0472">Membrane</keyword>
<name>A0A8J6UFX8_9FLAO</name>
<dbReference type="EMBL" id="JACVXC010000001">
    <property type="protein sequence ID" value="MBD0834614.1"/>
    <property type="molecule type" value="Genomic_DNA"/>
</dbReference>
<keyword evidence="3" id="KW-1185">Reference proteome</keyword>
<reference evidence="2" key="2">
    <citation type="submission" date="2020-09" db="EMBL/GenBank/DDBJ databases">
        <authorList>
            <person name="Wu Z."/>
        </authorList>
    </citation>
    <scope>NUCLEOTIDE SEQUENCE</scope>
    <source>
        <strain evidence="2">SC17</strain>
    </source>
</reference>
<evidence type="ECO:0000256" key="1">
    <source>
        <dbReference type="SAM" id="Phobius"/>
    </source>
</evidence>
<feature type="transmembrane region" description="Helical" evidence="1">
    <location>
        <begin position="51"/>
        <end position="71"/>
    </location>
</feature>
<dbReference type="Proteomes" id="UP000602057">
    <property type="component" value="Unassembled WGS sequence"/>
</dbReference>
<feature type="transmembrane region" description="Helical" evidence="1">
    <location>
        <begin position="21"/>
        <end position="39"/>
    </location>
</feature>
<dbReference type="AlphaFoldDB" id="A0A8J6UFX8"/>
<organism evidence="2 3">
    <name type="scientific">Aestuariibaculum suncheonense</name>
    <dbReference type="NCBI Taxonomy" id="1028745"/>
    <lineage>
        <taxon>Bacteria</taxon>
        <taxon>Pseudomonadati</taxon>
        <taxon>Bacteroidota</taxon>
        <taxon>Flavobacteriia</taxon>
        <taxon>Flavobacteriales</taxon>
        <taxon>Flavobacteriaceae</taxon>
    </lineage>
</organism>
<keyword evidence="1" id="KW-1133">Transmembrane helix</keyword>
<accession>A0A8J6UFX8</accession>
<reference evidence="2" key="1">
    <citation type="journal article" date="2013" name="Int. J. Syst. Evol. Microbiol.">
        <title>Aestuariibaculum suncheonense gen. nov., sp. nov., a marine bacterium of the family Flavobacteriaceae isolated from a tidal flat and emended descriptions of the genera Gaetbulibacter and Tamlana.</title>
        <authorList>
            <person name="Jeong S.H."/>
            <person name="Park M.S."/>
            <person name="Jin H.M."/>
            <person name="Lee K."/>
            <person name="Park W."/>
            <person name="Jeon C.O."/>
        </authorList>
    </citation>
    <scope>NUCLEOTIDE SEQUENCE</scope>
    <source>
        <strain evidence="2">SC17</strain>
    </source>
</reference>
<evidence type="ECO:0000313" key="3">
    <source>
        <dbReference type="Proteomes" id="UP000602057"/>
    </source>
</evidence>
<sequence length="108" mass="12247">MDYKREKVNIKKMTKSTTNKLLLTNIILVILALIANEFWTELGLTDSENIYFALVGFIVFGISAGGVFVGFKERKEKVNKPLIGLIGNSILTLFFLITFFYIALTMEM</sequence>
<dbReference type="RefSeq" id="WP_188215078.1">
    <property type="nucleotide sequence ID" value="NZ_JACVXC010000001.1"/>
</dbReference>
<comment type="caution">
    <text evidence="2">The sequence shown here is derived from an EMBL/GenBank/DDBJ whole genome shotgun (WGS) entry which is preliminary data.</text>
</comment>